<feature type="domain" description="Cyclic nucleotide-binding" evidence="2">
    <location>
        <begin position="835"/>
        <end position="934"/>
    </location>
</feature>
<proteinExistence type="predicted"/>
<feature type="transmembrane region" description="Helical" evidence="1">
    <location>
        <begin position="79"/>
        <end position="99"/>
    </location>
</feature>
<organism evidence="3 4">
    <name type="scientific">Phyllotreta striolata</name>
    <name type="common">Striped flea beetle</name>
    <name type="synonym">Crioceris striolata</name>
    <dbReference type="NCBI Taxonomy" id="444603"/>
    <lineage>
        <taxon>Eukaryota</taxon>
        <taxon>Metazoa</taxon>
        <taxon>Ecdysozoa</taxon>
        <taxon>Arthropoda</taxon>
        <taxon>Hexapoda</taxon>
        <taxon>Insecta</taxon>
        <taxon>Pterygota</taxon>
        <taxon>Neoptera</taxon>
        <taxon>Endopterygota</taxon>
        <taxon>Coleoptera</taxon>
        <taxon>Polyphaga</taxon>
        <taxon>Cucujiformia</taxon>
        <taxon>Chrysomeloidea</taxon>
        <taxon>Chrysomelidae</taxon>
        <taxon>Galerucinae</taxon>
        <taxon>Alticini</taxon>
        <taxon>Phyllotreta</taxon>
    </lineage>
</organism>
<dbReference type="InterPro" id="IPR000595">
    <property type="entry name" value="cNMP-bd_dom"/>
</dbReference>
<keyword evidence="1" id="KW-0472">Membrane</keyword>
<gene>
    <name evidence="3" type="ORF">PHYEVI_LOCUS6250</name>
</gene>
<feature type="domain" description="Cyclic nucleotide-binding" evidence="2">
    <location>
        <begin position="1185"/>
        <end position="1280"/>
    </location>
</feature>
<keyword evidence="1" id="KW-1133">Transmembrane helix</keyword>
<sequence>MNVLKVQSSSSCFLGTKPSNIDVLVLNPSNPIRLNRIWNLCLRLPDSLFWNVLILVTIVLNYVFVTLDLTFSLVYYEKFLYLYVIFDVLYFIDFVISIFHKFLFAKIDSKLLVIVVDFLSIIPQFVVFASFLNSSLSFLVIFCRLSTILRLNRLSLFGKIREKSLQNDWNWFALQYFTIFSLIVHTTVCLWCSLFNKKQFKELLVPTTPQTDNILNYYLSYSYYSLQLFLNVGFGDIFPETFAEVYLISAIIIAGQFLTIWFICYLSWKLIIRKFQNFKIAVQIKTALKCADEATKSKISRYFFSKHCDYFGYNSLLETLPPVLKQDILYDLNCGLLQRSKILKELPESILKRLASQMKSVLLPQGECVYFQYVLKTGLVCIEDGVLEILNHEDQETPLISFRKGTVLGEVALFFNIPSKCTVRVKENAEIRILEKRDFLKIIRLYPEEFEKLHEMLNKRLTWAIRNRKTIQKYRSPSLRRLKLNLSQYLVENVDENRCWDMYKMNLDDNNLPDVNVNWKRWKYVSNVGQIAFCVLYPYYAIFEKNVPPYLLYFGLYADACYLLDIIVQSKTPVQFEGKLERSIPRILELKLGELKFNLDVFSLFPIEVLSFLFEDTTRQNRFFDLFKFNRLLRLYRLPDVLLVCGKEDLSLMAKLTNILIYSALTVYYSAAFLYLNSCFDIICNDSSWYYAISSETEDFEDPKKALFDSLYFTVTIAFCTGIGDIMPKSTTDYCITATLLVSFLILKSHWLAEIISQMFLNEFFSGSIEANLCKKMCSKIGGSSSNIVHQIYRFLDIDPNFSNVSSRYFLADSLPSFLTIRQHEEKNSWKNIGLFKKIDPYFLALLEKTIKFWTFPKNEIIYYSGDPTRQMFVIERGYCNIYNADNILEKSVGPGHQLGVLEILYSLPKNHTVIAKTDCVLAYLDYSSIDTHLKLFPKELIILETTLFEKDIRESIAQLERSRLVTDLTKEITEKEYCFTNLLRKWPNYYELYRQKLGRLWYVSFLLIPVAVHPQSLFLKSWCLTRACFILLQSIVSMIIVLKHSGLENIVWIAWIGQTTLYLEMYLSLHIVYYNGKGKLNTHTFYTSWNYLTRGFLLDLITALTWQYFLMNYNFDSDRGKFYSNPNVCGLIAQIQFHKIITHFNLIWENTKGSNVEEKLYSEYYYNNRLLSSTHDELFCDVPLLHHYNTNYMKIIVNQLKIRYFQKDEMITSYKDVLSDIYIICTGQVEIFNKNKDPLCLLGRGGVFGNIRKNSHSFCNVYVTARRNVKLWVLSSQSFFNTVKYYPIIAEEVDKMLKGKPAYLPPIATEHNEDSCIRKRLLDELELNDDTDKTTSDASFDTRTQINSWKRFVFKIDRINKNMRELFMGSWWYLAKVICYYCILIHIFACSWFMVACPFNKCGPETWMSQFNHKILQKSTARHKMILSYYFVLNLISTTGIGNIVPKFNWEITLTLITTFVGKIFISILTATILKTMYVIKKLRGKFVVQLMSLIKILQNKNISNFLFNKLLIYKERIWVHEQGIVERNILETLSYPLLQELTSFLYEDILKESFLFQDLDQSLLSQISTKLKRVIYFENDYITKTGEVNSTMYFINKGSVFVLTKHSPLKETKHIKLYPRDLFGVSQGLNLEKSHHFCYRAASPVVEILSLQHDDWSYIIDFFPRDKQQLLVRVHKEYNKLK</sequence>
<dbReference type="GO" id="GO:0005249">
    <property type="term" value="F:voltage-gated potassium channel activity"/>
    <property type="evidence" value="ECO:0007669"/>
    <property type="project" value="TreeGrafter"/>
</dbReference>
<dbReference type="Gene3D" id="2.60.120.10">
    <property type="entry name" value="Jelly Rolls"/>
    <property type="match status" value="4"/>
</dbReference>
<feature type="domain" description="Cyclic nucleotide-binding" evidence="2">
    <location>
        <begin position="1557"/>
        <end position="1626"/>
    </location>
</feature>
<feature type="transmembrane region" description="Helical" evidence="1">
    <location>
        <begin position="524"/>
        <end position="543"/>
    </location>
</feature>
<dbReference type="InterPro" id="IPR050818">
    <property type="entry name" value="KCNH_animal-type"/>
</dbReference>
<feature type="transmembrane region" description="Helical" evidence="1">
    <location>
        <begin position="1372"/>
        <end position="1396"/>
    </location>
</feature>
<dbReference type="GO" id="GO:0042391">
    <property type="term" value="P:regulation of membrane potential"/>
    <property type="evidence" value="ECO:0007669"/>
    <property type="project" value="TreeGrafter"/>
</dbReference>
<dbReference type="GO" id="GO:0005886">
    <property type="term" value="C:plasma membrane"/>
    <property type="evidence" value="ECO:0007669"/>
    <property type="project" value="TreeGrafter"/>
</dbReference>
<dbReference type="PROSITE" id="PS50042">
    <property type="entry name" value="CNMP_BINDING_3"/>
    <property type="match status" value="4"/>
</dbReference>
<accession>A0A9N9XMJ9</accession>
<dbReference type="Gene3D" id="1.10.287.70">
    <property type="match status" value="3"/>
</dbReference>
<keyword evidence="1" id="KW-0812">Transmembrane</keyword>
<feature type="transmembrane region" description="Helical" evidence="1">
    <location>
        <begin position="48"/>
        <end position="67"/>
    </location>
</feature>
<evidence type="ECO:0000313" key="4">
    <source>
        <dbReference type="Proteomes" id="UP001153712"/>
    </source>
</evidence>
<feature type="transmembrane region" description="Helical" evidence="1">
    <location>
        <begin position="1453"/>
        <end position="1475"/>
    </location>
</feature>
<feature type="transmembrane region" description="Helical" evidence="1">
    <location>
        <begin position="173"/>
        <end position="194"/>
    </location>
</feature>
<dbReference type="Proteomes" id="UP001153712">
    <property type="component" value="Chromosome 3"/>
</dbReference>
<keyword evidence="4" id="KW-1185">Reference proteome</keyword>
<dbReference type="EMBL" id="OU900096">
    <property type="protein sequence ID" value="CAG9859888.1"/>
    <property type="molecule type" value="Genomic_DNA"/>
</dbReference>
<feature type="transmembrane region" description="Helical" evidence="1">
    <location>
        <begin position="1428"/>
        <end position="1447"/>
    </location>
</feature>
<dbReference type="CDD" id="cd00038">
    <property type="entry name" value="CAP_ED"/>
    <property type="match status" value="4"/>
</dbReference>
<name>A0A9N9XMJ9_PHYSR</name>
<feature type="domain" description="Cyclic nucleotide-binding" evidence="2">
    <location>
        <begin position="342"/>
        <end position="460"/>
    </location>
</feature>
<dbReference type="InterPro" id="IPR014710">
    <property type="entry name" value="RmlC-like_jellyroll"/>
</dbReference>
<evidence type="ECO:0000259" key="2">
    <source>
        <dbReference type="PROSITE" id="PS50042"/>
    </source>
</evidence>
<dbReference type="PANTHER" id="PTHR10217">
    <property type="entry name" value="VOLTAGE AND LIGAND GATED POTASSIUM CHANNEL"/>
    <property type="match status" value="1"/>
</dbReference>
<dbReference type="SUPFAM" id="SSF51206">
    <property type="entry name" value="cAMP-binding domain-like"/>
    <property type="match status" value="4"/>
</dbReference>
<dbReference type="InterPro" id="IPR018490">
    <property type="entry name" value="cNMP-bd_dom_sf"/>
</dbReference>
<dbReference type="Pfam" id="PF00027">
    <property type="entry name" value="cNMP_binding"/>
    <property type="match status" value="3"/>
</dbReference>
<feature type="transmembrane region" description="Helical" evidence="1">
    <location>
        <begin position="246"/>
        <end position="268"/>
    </location>
</feature>
<evidence type="ECO:0000256" key="1">
    <source>
        <dbReference type="SAM" id="Phobius"/>
    </source>
</evidence>
<reference evidence="3" key="1">
    <citation type="submission" date="2022-01" db="EMBL/GenBank/DDBJ databases">
        <authorList>
            <person name="King R."/>
        </authorList>
    </citation>
    <scope>NUCLEOTIDE SEQUENCE</scope>
</reference>
<dbReference type="SUPFAM" id="SSF81324">
    <property type="entry name" value="Voltage-gated potassium channels"/>
    <property type="match status" value="3"/>
</dbReference>
<dbReference type="PANTHER" id="PTHR10217:SF435">
    <property type="entry name" value="POTASSIUM VOLTAGE-GATED CHANNEL PROTEIN EAG"/>
    <property type="match status" value="1"/>
</dbReference>
<feature type="transmembrane region" description="Helical" evidence="1">
    <location>
        <begin position="215"/>
        <end position="234"/>
    </location>
</feature>
<evidence type="ECO:0000313" key="3">
    <source>
        <dbReference type="EMBL" id="CAG9859888.1"/>
    </source>
</evidence>
<protein>
    <recommendedName>
        <fullName evidence="2">Cyclic nucleotide-binding domain-containing protein</fullName>
    </recommendedName>
</protein>
<dbReference type="SMART" id="SM00100">
    <property type="entry name" value="cNMP"/>
    <property type="match status" value="3"/>
</dbReference>
<feature type="transmembrane region" description="Helical" evidence="1">
    <location>
        <begin position="111"/>
        <end position="132"/>
    </location>
</feature>